<dbReference type="AlphaFoldDB" id="A0AAV4HRF8"/>
<evidence type="ECO:0000256" key="1">
    <source>
        <dbReference type="SAM" id="MobiDB-lite"/>
    </source>
</evidence>
<evidence type="ECO:0000313" key="2">
    <source>
        <dbReference type="EMBL" id="GFS00764.1"/>
    </source>
</evidence>
<comment type="caution">
    <text evidence="2">The sequence shown here is derived from an EMBL/GenBank/DDBJ whole genome shotgun (WGS) entry which is preliminary data.</text>
</comment>
<feature type="region of interest" description="Disordered" evidence="1">
    <location>
        <begin position="1"/>
        <end position="20"/>
    </location>
</feature>
<gene>
    <name evidence="2" type="ORF">ElyMa_004563800</name>
</gene>
<protein>
    <submittedName>
        <fullName evidence="2">Uncharacterized protein</fullName>
    </submittedName>
</protein>
<organism evidence="2 3">
    <name type="scientific">Elysia marginata</name>
    <dbReference type="NCBI Taxonomy" id="1093978"/>
    <lineage>
        <taxon>Eukaryota</taxon>
        <taxon>Metazoa</taxon>
        <taxon>Spiralia</taxon>
        <taxon>Lophotrochozoa</taxon>
        <taxon>Mollusca</taxon>
        <taxon>Gastropoda</taxon>
        <taxon>Heterobranchia</taxon>
        <taxon>Euthyneura</taxon>
        <taxon>Panpulmonata</taxon>
        <taxon>Sacoglossa</taxon>
        <taxon>Placobranchoidea</taxon>
        <taxon>Plakobranchidae</taxon>
        <taxon>Elysia</taxon>
    </lineage>
</organism>
<name>A0AAV4HRF8_9GAST</name>
<dbReference type="EMBL" id="BMAT01009187">
    <property type="protein sequence ID" value="GFS00764.1"/>
    <property type="molecule type" value="Genomic_DNA"/>
</dbReference>
<evidence type="ECO:0000313" key="3">
    <source>
        <dbReference type="Proteomes" id="UP000762676"/>
    </source>
</evidence>
<proteinExistence type="predicted"/>
<feature type="compositionally biased region" description="Polar residues" evidence="1">
    <location>
        <begin position="73"/>
        <end position="90"/>
    </location>
</feature>
<reference evidence="2 3" key="1">
    <citation type="journal article" date="2021" name="Elife">
        <title>Chloroplast acquisition without the gene transfer in kleptoplastic sea slugs, Plakobranchus ocellatus.</title>
        <authorList>
            <person name="Maeda T."/>
            <person name="Takahashi S."/>
            <person name="Yoshida T."/>
            <person name="Shimamura S."/>
            <person name="Takaki Y."/>
            <person name="Nagai Y."/>
            <person name="Toyoda A."/>
            <person name="Suzuki Y."/>
            <person name="Arimoto A."/>
            <person name="Ishii H."/>
            <person name="Satoh N."/>
            <person name="Nishiyama T."/>
            <person name="Hasebe M."/>
            <person name="Maruyama T."/>
            <person name="Minagawa J."/>
            <person name="Obokata J."/>
            <person name="Shigenobu S."/>
        </authorList>
    </citation>
    <scope>NUCLEOTIDE SEQUENCE [LARGE SCALE GENOMIC DNA]</scope>
</reference>
<feature type="region of interest" description="Disordered" evidence="1">
    <location>
        <begin position="73"/>
        <end position="100"/>
    </location>
</feature>
<accession>A0AAV4HRF8</accession>
<keyword evidence="3" id="KW-1185">Reference proteome</keyword>
<sequence>MSGDRQRGQSQDLNKTESFHQWRSRIQDSGLRIGRLFDILTSLFNYKIILETALETTESVLPHFDVRSACTHHTQSHCPDTGPTRLSTESIMPDAKQISC</sequence>
<dbReference type="Proteomes" id="UP000762676">
    <property type="component" value="Unassembled WGS sequence"/>
</dbReference>